<dbReference type="Gene3D" id="3.40.50.300">
    <property type="entry name" value="P-loop containing nucleotide triphosphate hydrolases"/>
    <property type="match status" value="1"/>
</dbReference>
<evidence type="ECO:0000313" key="6">
    <source>
        <dbReference type="Proteomes" id="UP000250179"/>
    </source>
</evidence>
<gene>
    <name evidence="5" type="ORF">A3L09_02195</name>
</gene>
<evidence type="ECO:0000256" key="1">
    <source>
        <dbReference type="ARBA" id="ARBA00022448"/>
    </source>
</evidence>
<accession>A0A2Z2MBW7</accession>
<evidence type="ECO:0000256" key="2">
    <source>
        <dbReference type="ARBA" id="ARBA00022741"/>
    </source>
</evidence>
<dbReference type="InterPro" id="IPR003439">
    <property type="entry name" value="ABC_transporter-like_ATP-bd"/>
</dbReference>
<dbReference type="PANTHER" id="PTHR42794:SF2">
    <property type="entry name" value="ABC TRANSPORTER ATP-BINDING PROTEIN"/>
    <property type="match status" value="1"/>
</dbReference>
<dbReference type="OrthoDB" id="24644at2157"/>
<evidence type="ECO:0000313" key="5">
    <source>
        <dbReference type="EMBL" id="ASJ02162.1"/>
    </source>
</evidence>
<dbReference type="GO" id="GO:0016887">
    <property type="term" value="F:ATP hydrolysis activity"/>
    <property type="evidence" value="ECO:0007669"/>
    <property type="project" value="InterPro"/>
</dbReference>
<keyword evidence="2" id="KW-0547">Nucleotide-binding</keyword>
<feature type="domain" description="ABC transporter" evidence="4">
    <location>
        <begin position="1"/>
        <end position="224"/>
    </location>
</feature>
<keyword evidence="1" id="KW-0813">Transport</keyword>
<dbReference type="InterPro" id="IPR003593">
    <property type="entry name" value="AAA+_ATPase"/>
</dbReference>
<keyword evidence="3" id="KW-0067">ATP-binding</keyword>
<keyword evidence="6" id="KW-1185">Reference proteome</keyword>
<reference evidence="5 6" key="1">
    <citation type="submission" date="2016-03" db="EMBL/GenBank/DDBJ databases">
        <title>Complete genome sequence of Thermococcus profundus strain DT5432.</title>
        <authorList>
            <person name="Oger P.M."/>
        </authorList>
    </citation>
    <scope>NUCLEOTIDE SEQUENCE [LARGE SCALE GENOMIC DNA]</scope>
    <source>
        <strain evidence="5 6">DT 5432</strain>
    </source>
</reference>
<dbReference type="GO" id="GO:0005524">
    <property type="term" value="F:ATP binding"/>
    <property type="evidence" value="ECO:0007669"/>
    <property type="project" value="UniProtKB-KW"/>
</dbReference>
<dbReference type="SUPFAM" id="SSF52540">
    <property type="entry name" value="P-loop containing nucleoside triphosphate hydrolases"/>
    <property type="match status" value="1"/>
</dbReference>
<protein>
    <submittedName>
        <fullName evidence="5">Iron ABC transporter permease</fullName>
    </submittedName>
</protein>
<dbReference type="PANTHER" id="PTHR42794">
    <property type="entry name" value="HEMIN IMPORT ATP-BINDING PROTEIN HMUV"/>
    <property type="match status" value="1"/>
</dbReference>
<dbReference type="Pfam" id="PF00005">
    <property type="entry name" value="ABC_tran"/>
    <property type="match status" value="1"/>
</dbReference>
<evidence type="ECO:0000256" key="3">
    <source>
        <dbReference type="ARBA" id="ARBA00022840"/>
    </source>
</evidence>
<dbReference type="SMART" id="SM00382">
    <property type="entry name" value="AAA"/>
    <property type="match status" value="1"/>
</dbReference>
<dbReference type="RefSeq" id="WP_088857428.1">
    <property type="nucleotide sequence ID" value="NZ_CP014862.1"/>
</dbReference>
<proteinExistence type="predicted"/>
<dbReference type="PROSITE" id="PS50893">
    <property type="entry name" value="ABC_TRANSPORTER_2"/>
    <property type="match status" value="1"/>
</dbReference>
<sequence length="239" mass="26398">MRLDVRVSFSYNGEEILKDVSFGAHKGELLAIIGPNGAGKSTLLKCIAGILKPEGRITLDGLDLLSMKPSERAKLVSYVPQTSFPEFSFTIEEFVEMGAYFTQGSVEVALKRVGLWERRNESVFALSGGEYQLVLIARALAQGGRVLLLDEPTSHLDVNNALEIMELLRELKDEKVVIAVLHDLNLALRYADRLLVLRKGSKVWEGKASELDPKVLEEVYGVRVEFVEGKLGRAIVASP</sequence>
<dbReference type="Proteomes" id="UP000250179">
    <property type="component" value="Chromosome"/>
</dbReference>
<organism evidence="5 6">
    <name type="scientific">Thermococcus profundus</name>
    <dbReference type="NCBI Taxonomy" id="49899"/>
    <lineage>
        <taxon>Archaea</taxon>
        <taxon>Methanobacteriati</taxon>
        <taxon>Methanobacteriota</taxon>
        <taxon>Thermococci</taxon>
        <taxon>Thermococcales</taxon>
        <taxon>Thermococcaceae</taxon>
        <taxon>Thermococcus</taxon>
    </lineage>
</organism>
<dbReference type="EMBL" id="CP014862">
    <property type="protein sequence ID" value="ASJ02162.1"/>
    <property type="molecule type" value="Genomic_DNA"/>
</dbReference>
<dbReference type="AlphaFoldDB" id="A0A2Z2MBW7"/>
<dbReference type="GeneID" id="33319184"/>
<dbReference type="FunFam" id="3.40.50.300:FF:000134">
    <property type="entry name" value="Iron-enterobactin ABC transporter ATP-binding protein"/>
    <property type="match status" value="1"/>
</dbReference>
<dbReference type="CDD" id="cd03214">
    <property type="entry name" value="ABC_Iron-Siderophores_B12_Hemin"/>
    <property type="match status" value="1"/>
</dbReference>
<dbReference type="InterPro" id="IPR027417">
    <property type="entry name" value="P-loop_NTPase"/>
</dbReference>
<name>A0A2Z2MBW7_THEPR</name>
<evidence type="ECO:0000259" key="4">
    <source>
        <dbReference type="PROSITE" id="PS50893"/>
    </source>
</evidence>
<dbReference type="KEGG" id="tprf:A3L09_02195"/>